<protein>
    <submittedName>
        <fullName evidence="6">Tyrosine-type recombinase/integrase</fullName>
    </submittedName>
</protein>
<dbReference type="Pfam" id="PF13356">
    <property type="entry name" value="Arm-DNA-bind_3"/>
    <property type="match status" value="1"/>
</dbReference>
<reference evidence="6" key="1">
    <citation type="submission" date="2020-08" db="EMBL/GenBank/DDBJ databases">
        <title>Novel species isolated from subtropical streams in China.</title>
        <authorList>
            <person name="Lu H."/>
        </authorList>
    </citation>
    <scope>NUCLEOTIDE SEQUENCE</scope>
    <source>
        <strain evidence="6">KACC 12607</strain>
    </source>
</reference>
<evidence type="ECO:0000259" key="5">
    <source>
        <dbReference type="PROSITE" id="PS51898"/>
    </source>
</evidence>
<keyword evidence="4" id="KW-0233">DNA recombination</keyword>
<dbReference type="GO" id="GO:0003677">
    <property type="term" value="F:DNA binding"/>
    <property type="evidence" value="ECO:0007669"/>
    <property type="project" value="UniProtKB-KW"/>
</dbReference>
<dbReference type="InterPro" id="IPR002104">
    <property type="entry name" value="Integrase_catalytic"/>
</dbReference>
<dbReference type="InterPro" id="IPR050808">
    <property type="entry name" value="Phage_Integrase"/>
</dbReference>
<dbReference type="Pfam" id="PF22022">
    <property type="entry name" value="Phage_int_M"/>
    <property type="match status" value="1"/>
</dbReference>
<dbReference type="InterPro" id="IPR053876">
    <property type="entry name" value="Phage_int_M"/>
</dbReference>
<dbReference type="PANTHER" id="PTHR30629:SF2">
    <property type="entry name" value="PROPHAGE INTEGRASE INTS-RELATED"/>
    <property type="match status" value="1"/>
</dbReference>
<dbReference type="Gene3D" id="3.30.160.390">
    <property type="entry name" value="Integrase, DNA-binding domain"/>
    <property type="match status" value="1"/>
</dbReference>
<dbReference type="Gene3D" id="1.10.150.130">
    <property type="match status" value="1"/>
</dbReference>
<dbReference type="PROSITE" id="PS51898">
    <property type="entry name" value="TYR_RECOMBINASE"/>
    <property type="match status" value="1"/>
</dbReference>
<dbReference type="AlphaFoldDB" id="A0A923HEK3"/>
<dbReference type="InterPro" id="IPR038488">
    <property type="entry name" value="Integrase_DNA-bd_sf"/>
</dbReference>
<keyword evidence="3" id="KW-0238">DNA-binding</keyword>
<dbReference type="RefSeq" id="WP_186910853.1">
    <property type="nucleotide sequence ID" value="NZ_JACOFV010000001.1"/>
</dbReference>
<dbReference type="CDD" id="cd00801">
    <property type="entry name" value="INT_P4_C"/>
    <property type="match status" value="1"/>
</dbReference>
<evidence type="ECO:0000313" key="7">
    <source>
        <dbReference type="Proteomes" id="UP000634011"/>
    </source>
</evidence>
<keyword evidence="2" id="KW-0229">DNA integration</keyword>
<dbReference type="SUPFAM" id="SSF56349">
    <property type="entry name" value="DNA breaking-rejoining enzymes"/>
    <property type="match status" value="1"/>
</dbReference>
<dbReference type="InterPro" id="IPR010998">
    <property type="entry name" value="Integrase_recombinase_N"/>
</dbReference>
<sequence>MADLTVMQIEKLKPSSEYQKIRVSKGLFIGVSTNGEKTFFVRYTVKCKQRDFRISKTFGRSSSESSISLVDAKAKAAEIQALAKDGIDYQEKQILEAELAIARKDENLTVYDLYQAWFATLNRKDGGESIDRNFKKSVLPAIGSKRLKDIVESDVKTVLQDISKDGKNRTAEMLLSLLKQMFKWGNGRKPYKTHLDNPVLNLRKSDATQKGYKTVERDRYLSDLEIIELSQKIPDAGLIKSTQTLIWLCLSCCTRVGETLMARWEDIDLINRVWHIPEANTKGRAGNHKIYLSDFSFRQFEALKVNQESAIWCFPNKENTSHVCLKSATKQIGDRQLNSKGRAILVGRSKLRDSLELSGGAWTPHDLRRTGATLMQSLDVDQHIIERVLNHTEQNRMMRTYQQYDYSPKLKDAWGKLGSHFDNLLTSLKT</sequence>
<dbReference type="Proteomes" id="UP000634011">
    <property type="component" value="Unassembled WGS sequence"/>
</dbReference>
<evidence type="ECO:0000256" key="2">
    <source>
        <dbReference type="ARBA" id="ARBA00022908"/>
    </source>
</evidence>
<comment type="similarity">
    <text evidence="1">Belongs to the 'phage' integrase family.</text>
</comment>
<feature type="domain" description="Tyr recombinase" evidence="5">
    <location>
        <begin position="216"/>
        <end position="415"/>
    </location>
</feature>
<gene>
    <name evidence="6" type="ORF">H8K32_02430</name>
</gene>
<dbReference type="GO" id="GO:0006310">
    <property type="term" value="P:DNA recombination"/>
    <property type="evidence" value="ECO:0007669"/>
    <property type="project" value="UniProtKB-KW"/>
</dbReference>
<evidence type="ECO:0000256" key="3">
    <source>
        <dbReference type="ARBA" id="ARBA00023125"/>
    </source>
</evidence>
<comment type="caution">
    <text evidence="6">The sequence shown here is derived from an EMBL/GenBank/DDBJ whole genome shotgun (WGS) entry which is preliminary data.</text>
</comment>
<dbReference type="InterPro" id="IPR013762">
    <property type="entry name" value="Integrase-like_cat_sf"/>
</dbReference>
<dbReference type="Gene3D" id="1.10.443.10">
    <property type="entry name" value="Intergrase catalytic core"/>
    <property type="match status" value="1"/>
</dbReference>
<dbReference type="PANTHER" id="PTHR30629">
    <property type="entry name" value="PROPHAGE INTEGRASE"/>
    <property type="match status" value="1"/>
</dbReference>
<keyword evidence="7" id="KW-1185">Reference proteome</keyword>
<dbReference type="InterPro" id="IPR011010">
    <property type="entry name" value="DNA_brk_join_enz"/>
</dbReference>
<organism evidence="6 7">
    <name type="scientific">Undibacterium jejuense</name>
    <dbReference type="NCBI Taxonomy" id="1344949"/>
    <lineage>
        <taxon>Bacteria</taxon>
        <taxon>Pseudomonadati</taxon>
        <taxon>Pseudomonadota</taxon>
        <taxon>Betaproteobacteria</taxon>
        <taxon>Burkholderiales</taxon>
        <taxon>Oxalobacteraceae</taxon>
        <taxon>Undibacterium</taxon>
    </lineage>
</organism>
<accession>A0A923HEK3</accession>
<evidence type="ECO:0000313" key="6">
    <source>
        <dbReference type="EMBL" id="MBC3860943.1"/>
    </source>
</evidence>
<dbReference type="Pfam" id="PF00589">
    <property type="entry name" value="Phage_integrase"/>
    <property type="match status" value="1"/>
</dbReference>
<dbReference type="InterPro" id="IPR025166">
    <property type="entry name" value="Integrase_DNA_bind_dom"/>
</dbReference>
<name>A0A923HEK3_9BURK</name>
<dbReference type="GO" id="GO:0015074">
    <property type="term" value="P:DNA integration"/>
    <property type="evidence" value="ECO:0007669"/>
    <property type="project" value="UniProtKB-KW"/>
</dbReference>
<evidence type="ECO:0000256" key="4">
    <source>
        <dbReference type="ARBA" id="ARBA00023172"/>
    </source>
</evidence>
<dbReference type="EMBL" id="JACOFV010000001">
    <property type="protein sequence ID" value="MBC3860943.1"/>
    <property type="molecule type" value="Genomic_DNA"/>
</dbReference>
<proteinExistence type="inferred from homology"/>
<evidence type="ECO:0000256" key="1">
    <source>
        <dbReference type="ARBA" id="ARBA00008857"/>
    </source>
</evidence>